<feature type="region of interest" description="Disordered" evidence="14">
    <location>
        <begin position="47"/>
        <end position="111"/>
    </location>
</feature>
<keyword evidence="9" id="KW-0805">Transcription regulation</keyword>
<comment type="subcellular location">
    <subcellularLocation>
        <location evidence="1">Nucleus</location>
    </subcellularLocation>
</comment>
<dbReference type="OrthoDB" id="203599at2759"/>
<evidence type="ECO:0000256" key="5">
    <source>
        <dbReference type="ARBA" id="ARBA00022723"/>
    </source>
</evidence>
<feature type="domain" description="C2H2-type" evidence="15">
    <location>
        <begin position="1251"/>
        <end position="1279"/>
    </location>
</feature>
<evidence type="ECO:0000313" key="18">
    <source>
        <dbReference type="Proteomes" id="UP000770661"/>
    </source>
</evidence>
<comment type="caution">
    <text evidence="17">The sequence shown here is derived from an EMBL/GenBank/DDBJ whole genome shotgun (WGS) entry which is preliminary data.</text>
</comment>
<feature type="compositionally biased region" description="Basic and acidic residues" evidence="14">
    <location>
        <begin position="956"/>
        <end position="976"/>
    </location>
</feature>
<feature type="compositionally biased region" description="Basic and acidic residues" evidence="14">
    <location>
        <begin position="542"/>
        <end position="571"/>
    </location>
</feature>
<dbReference type="GO" id="GO:0008270">
    <property type="term" value="F:zinc ion binding"/>
    <property type="evidence" value="ECO:0007669"/>
    <property type="project" value="UniProtKB-KW"/>
</dbReference>
<evidence type="ECO:0000256" key="12">
    <source>
        <dbReference type="ARBA" id="ARBA00023242"/>
    </source>
</evidence>
<dbReference type="PROSITE" id="PS00028">
    <property type="entry name" value="ZINC_FINGER_C2H2_1"/>
    <property type="match status" value="8"/>
</dbReference>
<dbReference type="GO" id="GO:0005634">
    <property type="term" value="C:nucleus"/>
    <property type="evidence" value="ECO:0007669"/>
    <property type="project" value="UniProtKB-SubCell"/>
</dbReference>
<feature type="region of interest" description="Disordered" evidence="14">
    <location>
        <begin position="851"/>
        <end position="976"/>
    </location>
</feature>
<keyword evidence="12" id="KW-0539">Nucleus</keyword>
<evidence type="ECO:0000256" key="3">
    <source>
        <dbReference type="ARBA" id="ARBA00022679"/>
    </source>
</evidence>
<dbReference type="PANTHER" id="PTHR24379:SF121">
    <property type="entry name" value="C2H2-TYPE DOMAIN-CONTAINING PROTEIN"/>
    <property type="match status" value="1"/>
</dbReference>
<evidence type="ECO:0000256" key="11">
    <source>
        <dbReference type="ARBA" id="ARBA00023163"/>
    </source>
</evidence>
<name>A0A8J4YKS5_CHIOP</name>
<feature type="domain" description="C2H2-type" evidence="15">
    <location>
        <begin position="1166"/>
        <end position="1193"/>
    </location>
</feature>
<dbReference type="SMART" id="SM00355">
    <property type="entry name" value="ZnF_C2H2"/>
    <property type="match status" value="8"/>
</dbReference>
<evidence type="ECO:0000256" key="10">
    <source>
        <dbReference type="ARBA" id="ARBA00023125"/>
    </source>
</evidence>
<evidence type="ECO:0000256" key="8">
    <source>
        <dbReference type="ARBA" id="ARBA00022833"/>
    </source>
</evidence>
<dbReference type="PANTHER" id="PTHR24379">
    <property type="entry name" value="KRAB AND ZINC FINGER DOMAIN-CONTAINING"/>
    <property type="match status" value="1"/>
</dbReference>
<accession>A0A8J4YKS5</accession>
<dbReference type="GO" id="GO:0032259">
    <property type="term" value="P:methylation"/>
    <property type="evidence" value="ECO:0007669"/>
    <property type="project" value="UniProtKB-KW"/>
</dbReference>
<proteinExistence type="predicted"/>
<keyword evidence="2" id="KW-0489">Methyltransferase</keyword>
<keyword evidence="11" id="KW-0804">Transcription</keyword>
<dbReference type="Gene3D" id="3.30.160.60">
    <property type="entry name" value="Classic Zinc Finger"/>
    <property type="match status" value="5"/>
</dbReference>
<evidence type="ECO:0000256" key="1">
    <source>
        <dbReference type="ARBA" id="ARBA00004123"/>
    </source>
</evidence>
<evidence type="ECO:0000256" key="2">
    <source>
        <dbReference type="ARBA" id="ARBA00022603"/>
    </source>
</evidence>
<feature type="domain" description="SET" evidence="16">
    <location>
        <begin position="726"/>
        <end position="840"/>
    </location>
</feature>
<feature type="region of interest" description="Disordered" evidence="14">
    <location>
        <begin position="659"/>
        <end position="683"/>
    </location>
</feature>
<dbReference type="InterPro" id="IPR036236">
    <property type="entry name" value="Znf_C2H2_sf"/>
</dbReference>
<dbReference type="FunFam" id="3.30.160.60:FF:002343">
    <property type="entry name" value="Zinc finger protein 33A"/>
    <property type="match status" value="1"/>
</dbReference>
<dbReference type="GO" id="GO:0042054">
    <property type="term" value="F:histone methyltransferase activity"/>
    <property type="evidence" value="ECO:0007669"/>
    <property type="project" value="InterPro"/>
</dbReference>
<evidence type="ECO:0000256" key="13">
    <source>
        <dbReference type="PROSITE-ProRule" id="PRU00042"/>
    </source>
</evidence>
<feature type="region of interest" description="Disordered" evidence="14">
    <location>
        <begin position="1"/>
        <end position="20"/>
    </location>
</feature>
<feature type="compositionally biased region" description="Pro residues" evidence="14">
    <location>
        <begin position="872"/>
        <end position="898"/>
    </location>
</feature>
<reference evidence="17" key="1">
    <citation type="submission" date="2020-07" db="EMBL/GenBank/DDBJ databases">
        <title>The High-quality genome of the commercially important snow crab, Chionoecetes opilio.</title>
        <authorList>
            <person name="Jeong J.-H."/>
            <person name="Ryu S."/>
        </authorList>
    </citation>
    <scope>NUCLEOTIDE SEQUENCE</scope>
    <source>
        <strain evidence="17">MADBK_172401_WGS</strain>
        <tissue evidence="17">Digestive gland</tissue>
    </source>
</reference>
<feature type="compositionally biased region" description="Gly residues" evidence="14">
    <location>
        <begin position="943"/>
        <end position="955"/>
    </location>
</feature>
<dbReference type="GO" id="GO:0003677">
    <property type="term" value="F:DNA binding"/>
    <property type="evidence" value="ECO:0007669"/>
    <property type="project" value="UniProtKB-KW"/>
</dbReference>
<dbReference type="SMART" id="SM00317">
    <property type="entry name" value="SET"/>
    <property type="match status" value="1"/>
</dbReference>
<keyword evidence="5" id="KW-0479">Metal-binding</keyword>
<evidence type="ECO:0000256" key="9">
    <source>
        <dbReference type="ARBA" id="ARBA00023015"/>
    </source>
</evidence>
<keyword evidence="7 13" id="KW-0863">Zinc-finger</keyword>
<feature type="domain" description="C2H2-type" evidence="15">
    <location>
        <begin position="977"/>
        <end position="1004"/>
    </location>
</feature>
<dbReference type="PROSITE" id="PS50280">
    <property type="entry name" value="SET"/>
    <property type="match status" value="1"/>
</dbReference>
<dbReference type="FunFam" id="3.30.160.60:FF:000322">
    <property type="entry name" value="GDNF-inducible zinc finger protein 1"/>
    <property type="match status" value="1"/>
</dbReference>
<dbReference type="SUPFAM" id="SSF57667">
    <property type="entry name" value="beta-beta-alpha zinc fingers"/>
    <property type="match status" value="3"/>
</dbReference>
<dbReference type="InterPro" id="IPR046341">
    <property type="entry name" value="SET_dom_sf"/>
</dbReference>
<evidence type="ECO:0000256" key="14">
    <source>
        <dbReference type="SAM" id="MobiDB-lite"/>
    </source>
</evidence>
<keyword evidence="6" id="KW-0677">Repeat</keyword>
<feature type="region of interest" description="Disordered" evidence="14">
    <location>
        <begin position="540"/>
        <end position="618"/>
    </location>
</feature>
<evidence type="ECO:0000256" key="6">
    <source>
        <dbReference type="ARBA" id="ARBA00022737"/>
    </source>
</evidence>
<feature type="region of interest" description="Disordered" evidence="14">
    <location>
        <begin position="283"/>
        <end position="302"/>
    </location>
</feature>
<dbReference type="GO" id="GO:0006355">
    <property type="term" value="P:regulation of DNA-templated transcription"/>
    <property type="evidence" value="ECO:0007669"/>
    <property type="project" value="UniProtKB-ARBA"/>
</dbReference>
<keyword evidence="8" id="KW-0862">Zinc</keyword>
<dbReference type="CDD" id="cd19193">
    <property type="entry name" value="PR-SET_PRDM7_9"/>
    <property type="match status" value="1"/>
</dbReference>
<keyword evidence="18" id="KW-1185">Reference proteome</keyword>
<dbReference type="EMBL" id="JACEEZ010005639">
    <property type="protein sequence ID" value="KAG0725411.1"/>
    <property type="molecule type" value="Genomic_DNA"/>
</dbReference>
<protein>
    <submittedName>
        <fullName evidence="17">Histone-lysine N-methyltransferase PRDM9</fullName>
    </submittedName>
</protein>
<dbReference type="PROSITE" id="PS50157">
    <property type="entry name" value="ZINC_FINGER_C2H2_2"/>
    <property type="match status" value="6"/>
</dbReference>
<evidence type="ECO:0000256" key="4">
    <source>
        <dbReference type="ARBA" id="ARBA00022691"/>
    </source>
</evidence>
<organism evidence="17 18">
    <name type="scientific">Chionoecetes opilio</name>
    <name type="common">Atlantic snow crab</name>
    <name type="synonym">Cancer opilio</name>
    <dbReference type="NCBI Taxonomy" id="41210"/>
    <lineage>
        <taxon>Eukaryota</taxon>
        <taxon>Metazoa</taxon>
        <taxon>Ecdysozoa</taxon>
        <taxon>Arthropoda</taxon>
        <taxon>Crustacea</taxon>
        <taxon>Multicrustacea</taxon>
        <taxon>Malacostraca</taxon>
        <taxon>Eumalacostraca</taxon>
        <taxon>Eucarida</taxon>
        <taxon>Decapoda</taxon>
        <taxon>Pleocyemata</taxon>
        <taxon>Brachyura</taxon>
        <taxon>Eubrachyura</taxon>
        <taxon>Majoidea</taxon>
        <taxon>Majidae</taxon>
        <taxon>Chionoecetes</taxon>
    </lineage>
</organism>
<gene>
    <name evidence="17" type="primary">Prdm9_1</name>
    <name evidence="17" type="ORF">GWK47_038674</name>
</gene>
<dbReference type="GO" id="GO:0008170">
    <property type="term" value="F:N-methyltransferase activity"/>
    <property type="evidence" value="ECO:0007669"/>
    <property type="project" value="UniProtKB-ARBA"/>
</dbReference>
<feature type="domain" description="C2H2-type" evidence="15">
    <location>
        <begin position="1005"/>
        <end position="1032"/>
    </location>
</feature>
<dbReference type="InterPro" id="IPR001214">
    <property type="entry name" value="SET_dom"/>
</dbReference>
<dbReference type="Pfam" id="PF21549">
    <property type="entry name" value="PRDM2_PR"/>
    <property type="match status" value="1"/>
</dbReference>
<dbReference type="Gene3D" id="2.170.270.10">
    <property type="entry name" value="SET domain"/>
    <property type="match status" value="1"/>
</dbReference>
<sequence length="1320" mass="140507">MSSPATGREEGVRRYFTPEAWDKLPPIDQKRYYNLYASHLVQSNLGALPVSPRPAQLSPAPPRGPKKRPRKRDEEEDEDEDDDEWTPELEATPSLRPRCGRGSKASRFAPPAKASRVTLCRTWCRARKPVRNKLSAGAPAESHGAWRGGDAAVPARVRQPKLANNGCPTADAEAAITAAPATAQSLPSTAFTLTASLPVDADSPKSAINGCPTADSPKPAINGCPQLTAKVCHQRLPTAEAQSLPSMDCPTADSPKPAINGCPTADSPKPAINGCPTADSPKPANNGCPTADSPKPANNGCPTADSSKPAINGCPTADSPKPAINGCPTADSPKPAINGCPTADSPKPAINGCPTADSPKPAINGCPTADSPKPAINGCPTADSPKPAINGCPTADSPKPAINGCPTADSPKPAINDCPTADSPKPAINDCHQDDGIDDCPTSIFTCLPSPGCSEDKVLREEESAILDNYLSGMADGHSDPLCCYAAGLMEDLTPWPEGQILGDLGEDMSLAAEAQSPPGSDAWLSEMVQAVRQTDLLQQRQEQEKQMDKGDGGGEAEEGRAAAGEDKENADPCLAAGEPWVTCGGQGPGVLQPLPGPAKYREAEEGQAAAGEDKENADPCLAAVESRVTCGGQGPGVLQPLPGPANTGARQPRYRIRATDQVSSRQAQGAAAPASPREGGRQLDCDECAKEWLGECSLHTLTLVLDTPVARDGSEGQRARLTAPWPLRVAPSQVEGAGLGVWTDADLPPRLVFGPYEGRFLSRVEEGTESGYGWRLRAQSDPLCCVDAADPTISNWMRYVNCARSDAEINLRAFQYKGHIYYKTRRTITRGSELMVWYGDEYGAELGLSRTQAPAEACKPVGDASRGGRRPPSPAAPPTPRLPAHPPVRPPPAPATPPTRSLKAAVRDTEVRGQVGKAAGNPSSAPAPQNDPPAVTAAAGAASGGRSVGGGEGDGNVKSEKMERREDAEIEKEKPFPCPECGTRFTSRATMQTHRRVHSGEKPCVCPECGEGFTWATTLQAHRVMHTGEMPYKCPECAGLRRRRRTMAMAEGSAETHKCVFCDHRFPSKAELQTHFRLHANGDIDIKGRPRVRHKVPEEEQCGGSDSCGAEEGSLGAPVQTDASPCPATPGRQNAVCDVCGEVFRTVSQAISHKFRKHPDSLLKHYCPHCGMMFPIKVNRDRHLLSHAAAAPTHVFPCRPCGVTFYNHTAKKFHMESAHKGAIRMVNPVRTPAPSMKIVVNNAGEAHSIYYCHLCGCEYQVKYNLQKHLAAKHSQAERDGRPKELVQCNLCSAVFYTKRAYQAHSHHHRDGDLFATNEQ</sequence>
<dbReference type="Pfam" id="PF00096">
    <property type="entry name" value="zf-C2H2"/>
    <property type="match status" value="1"/>
</dbReference>
<feature type="compositionally biased region" description="Acidic residues" evidence="14">
    <location>
        <begin position="74"/>
        <end position="87"/>
    </location>
</feature>
<keyword evidence="4" id="KW-0949">S-adenosyl-L-methionine</keyword>
<evidence type="ECO:0000259" key="15">
    <source>
        <dbReference type="PROSITE" id="PS50157"/>
    </source>
</evidence>
<evidence type="ECO:0000259" key="16">
    <source>
        <dbReference type="PROSITE" id="PS50280"/>
    </source>
</evidence>
<dbReference type="SUPFAM" id="SSF82199">
    <property type="entry name" value="SET domain"/>
    <property type="match status" value="1"/>
</dbReference>
<evidence type="ECO:0000313" key="17">
    <source>
        <dbReference type="EMBL" id="KAG0725411.1"/>
    </source>
</evidence>
<keyword evidence="10" id="KW-0238">DNA-binding</keyword>
<dbReference type="InterPro" id="IPR013087">
    <property type="entry name" value="Znf_C2H2_type"/>
</dbReference>
<feature type="domain" description="C2H2-type" evidence="15">
    <location>
        <begin position="1058"/>
        <end position="1085"/>
    </location>
</feature>
<feature type="domain" description="C2H2-type" evidence="15">
    <location>
        <begin position="1197"/>
        <end position="1225"/>
    </location>
</feature>
<keyword evidence="3" id="KW-0808">Transferase</keyword>
<dbReference type="InterPro" id="IPR044417">
    <property type="entry name" value="PRDM7_9_PR-SET"/>
</dbReference>
<dbReference type="Proteomes" id="UP000770661">
    <property type="component" value="Unassembled WGS sequence"/>
</dbReference>
<evidence type="ECO:0000256" key="7">
    <source>
        <dbReference type="ARBA" id="ARBA00022771"/>
    </source>
</evidence>
<dbReference type="GO" id="GO:0008757">
    <property type="term" value="F:S-adenosylmethionine-dependent methyltransferase activity"/>
    <property type="evidence" value="ECO:0007669"/>
    <property type="project" value="UniProtKB-ARBA"/>
</dbReference>